<evidence type="ECO:0000256" key="6">
    <source>
        <dbReference type="ARBA" id="ARBA00023196"/>
    </source>
</evidence>
<dbReference type="SUPFAM" id="SSF51344">
    <property type="entry name" value="Epsilon subunit of F1F0-ATP synthase N-terminal domain"/>
    <property type="match status" value="1"/>
</dbReference>
<evidence type="ECO:0000256" key="7">
    <source>
        <dbReference type="ARBA" id="ARBA00023310"/>
    </source>
</evidence>
<dbReference type="InterPro" id="IPR036771">
    <property type="entry name" value="ATPsynth_dsu/esu_N"/>
</dbReference>
<dbReference type="Pfam" id="PF02823">
    <property type="entry name" value="ATP-synt_DE_N"/>
    <property type="match status" value="1"/>
</dbReference>
<protein>
    <recommendedName>
        <fullName evidence="8">ATP synthase epsilon chain</fullName>
    </recommendedName>
    <alternativeName>
        <fullName evidence="8">ATP synthase F1 sector epsilon subunit</fullName>
    </alternativeName>
    <alternativeName>
        <fullName evidence="8">F-ATPase epsilon subunit</fullName>
    </alternativeName>
</protein>
<comment type="function">
    <text evidence="8">Produces ATP from ADP in the presence of a proton gradient across the membrane.</text>
</comment>
<organism evidence="11 12">
    <name type="scientific">Kribbella alba</name>
    <dbReference type="NCBI Taxonomy" id="190197"/>
    <lineage>
        <taxon>Bacteria</taxon>
        <taxon>Bacillati</taxon>
        <taxon>Actinomycetota</taxon>
        <taxon>Actinomycetes</taxon>
        <taxon>Propionibacteriales</taxon>
        <taxon>Kribbellaceae</taxon>
        <taxon>Kribbella</taxon>
    </lineage>
</organism>
<dbReference type="Gene3D" id="2.60.15.10">
    <property type="entry name" value="F0F1 ATP synthase delta/epsilon subunit, N-terminal"/>
    <property type="match status" value="1"/>
</dbReference>
<keyword evidence="4 8" id="KW-0406">Ion transport</keyword>
<comment type="caution">
    <text evidence="11">The sequence shown here is derived from an EMBL/GenBank/DDBJ whole genome shotgun (WGS) entry which is preliminary data.</text>
</comment>
<evidence type="ECO:0000256" key="2">
    <source>
        <dbReference type="ARBA" id="ARBA00005712"/>
    </source>
</evidence>
<dbReference type="EMBL" id="BAAANE010000002">
    <property type="protein sequence ID" value="GAA1622854.1"/>
    <property type="molecule type" value="Genomic_DNA"/>
</dbReference>
<evidence type="ECO:0000256" key="9">
    <source>
        <dbReference type="RuleBase" id="RU003656"/>
    </source>
</evidence>
<evidence type="ECO:0000256" key="8">
    <source>
        <dbReference type="HAMAP-Rule" id="MF_00530"/>
    </source>
</evidence>
<keyword evidence="7 8" id="KW-0066">ATP synthesis</keyword>
<keyword evidence="8" id="KW-1003">Cell membrane</keyword>
<dbReference type="RefSeq" id="WP_344108730.1">
    <property type="nucleotide sequence ID" value="NZ_BAAANE010000002.1"/>
</dbReference>
<keyword evidence="8" id="KW-0375">Hydrogen ion transport</keyword>
<dbReference type="NCBIfam" id="TIGR01216">
    <property type="entry name" value="ATP_synt_epsi"/>
    <property type="match status" value="1"/>
</dbReference>
<evidence type="ECO:0000256" key="5">
    <source>
        <dbReference type="ARBA" id="ARBA00023136"/>
    </source>
</evidence>
<keyword evidence="12" id="KW-1185">Reference proteome</keyword>
<keyword evidence="6 8" id="KW-0139">CF(1)</keyword>
<name>A0ABN2EZ59_9ACTN</name>
<evidence type="ECO:0000256" key="4">
    <source>
        <dbReference type="ARBA" id="ARBA00023065"/>
    </source>
</evidence>
<comment type="subcellular location">
    <subcellularLocation>
        <location evidence="1 8">Cell membrane</location>
        <topology evidence="1 8">Peripheral membrane protein</topology>
    </subcellularLocation>
</comment>
<evidence type="ECO:0000313" key="11">
    <source>
        <dbReference type="EMBL" id="GAA1622854.1"/>
    </source>
</evidence>
<keyword evidence="5 8" id="KW-0472">Membrane</keyword>
<dbReference type="PANTHER" id="PTHR13822:SF10">
    <property type="entry name" value="ATP SYNTHASE EPSILON CHAIN, CHLOROPLASTIC"/>
    <property type="match status" value="1"/>
</dbReference>
<dbReference type="NCBIfam" id="NF009977">
    <property type="entry name" value="PRK13442.1"/>
    <property type="match status" value="1"/>
</dbReference>
<gene>
    <name evidence="8" type="primary">atpC</name>
    <name evidence="11" type="ORF">GCM10009744_07720</name>
</gene>
<dbReference type="CDD" id="cd12152">
    <property type="entry name" value="F1-ATPase_delta"/>
    <property type="match status" value="1"/>
</dbReference>
<keyword evidence="3 8" id="KW-0813">Transport</keyword>
<dbReference type="Proteomes" id="UP001501319">
    <property type="component" value="Unassembled WGS sequence"/>
</dbReference>
<accession>A0ABN2EZ59</accession>
<dbReference type="InterPro" id="IPR020546">
    <property type="entry name" value="ATP_synth_F1_dsu/esu_N"/>
</dbReference>
<reference evidence="11 12" key="1">
    <citation type="journal article" date="2019" name="Int. J. Syst. Evol. Microbiol.">
        <title>The Global Catalogue of Microorganisms (GCM) 10K type strain sequencing project: providing services to taxonomists for standard genome sequencing and annotation.</title>
        <authorList>
            <consortium name="The Broad Institute Genomics Platform"/>
            <consortium name="The Broad Institute Genome Sequencing Center for Infectious Disease"/>
            <person name="Wu L."/>
            <person name="Ma J."/>
        </authorList>
    </citation>
    <scope>NUCLEOTIDE SEQUENCE [LARGE SCALE GENOMIC DNA]</scope>
    <source>
        <strain evidence="11 12">JCM 14306</strain>
    </source>
</reference>
<evidence type="ECO:0000256" key="1">
    <source>
        <dbReference type="ARBA" id="ARBA00004202"/>
    </source>
</evidence>
<comment type="subunit">
    <text evidence="8 9">F-type ATPases have 2 components, CF(1) - the catalytic core - and CF(0) - the membrane proton channel. CF(1) has five subunits: alpha(3), beta(3), gamma(1), delta(1), epsilon(1). CF(0) has three main subunits: a, b and c.</text>
</comment>
<feature type="domain" description="ATP synthase F1 complex delta/epsilon subunit N-terminal" evidence="10">
    <location>
        <begin position="12"/>
        <end position="91"/>
    </location>
</feature>
<sequence>MAISDTESAKHLEVALVAAERTVWQGQAKIVIARTTDGDVGILPGHAPLLGLLQGGTVQVRTTDDEYFVAAAPEGFISVANDRVSILAENAEMGHDIDLEEAKRDLERAQAAGIDAEGEHEEHVRVAEARVRAAEKAT</sequence>
<dbReference type="InterPro" id="IPR001469">
    <property type="entry name" value="ATP_synth_F1_dsu/esu"/>
</dbReference>
<comment type="similarity">
    <text evidence="2 8 9">Belongs to the ATPase epsilon chain family.</text>
</comment>
<dbReference type="PANTHER" id="PTHR13822">
    <property type="entry name" value="ATP SYNTHASE DELTA/EPSILON CHAIN"/>
    <property type="match status" value="1"/>
</dbReference>
<evidence type="ECO:0000313" key="12">
    <source>
        <dbReference type="Proteomes" id="UP001501319"/>
    </source>
</evidence>
<dbReference type="HAMAP" id="MF_00530">
    <property type="entry name" value="ATP_synth_epsil_bac"/>
    <property type="match status" value="1"/>
</dbReference>
<proteinExistence type="inferred from homology"/>
<evidence type="ECO:0000259" key="10">
    <source>
        <dbReference type="Pfam" id="PF02823"/>
    </source>
</evidence>
<evidence type="ECO:0000256" key="3">
    <source>
        <dbReference type="ARBA" id="ARBA00022448"/>
    </source>
</evidence>